<accession>A9HGD9</accession>
<gene>
    <name evidence="2" type="ordered locus">GDI1542</name>
</gene>
<dbReference type="EMBL" id="AM889285">
    <property type="protein sequence ID" value="CAP55485.1"/>
    <property type="molecule type" value="Genomic_DNA"/>
</dbReference>
<reference evidence="2 3" key="1">
    <citation type="journal article" date="2009" name="BMC Genomics">
        <title>Complete genome sequence of the sugarcane nitrogen-fixing endophyte Gluconacetobacter diazotrophicus Pal5.</title>
        <authorList>
            <person name="Bertalan M."/>
            <person name="Albano R."/>
            <person name="Padua V."/>
            <person name="Rouws L."/>
            <person name="Rojas C."/>
            <person name="Hemerly A."/>
            <person name="Teixeira K."/>
            <person name="Schwab S."/>
            <person name="Araujo J."/>
            <person name="Oliveira A."/>
            <person name="Franca L."/>
            <person name="Magalhaes V."/>
            <person name="Alqueres S."/>
            <person name="Cardoso A."/>
            <person name="Almeida W."/>
            <person name="Loureiro M.M."/>
            <person name="Nogueira E."/>
            <person name="Cidade D."/>
            <person name="Oliveira D."/>
            <person name="Simao T."/>
            <person name="Macedo J."/>
            <person name="Valadao A."/>
            <person name="Dreschsel M."/>
            <person name="Freitas F."/>
            <person name="Vidal M."/>
            <person name="Guedes H."/>
            <person name="Rodrigues E."/>
            <person name="Meneses C."/>
            <person name="Brioso P."/>
            <person name="Pozzer L."/>
            <person name="Figueiredo D."/>
            <person name="Montano H."/>
            <person name="Junior J."/>
            <person name="Filho G."/>
            <person name="Flores V."/>
            <person name="Ferreira B."/>
            <person name="Branco A."/>
            <person name="Gonzalez P."/>
            <person name="Guillobel H."/>
            <person name="Lemos M."/>
            <person name="Seibel L."/>
            <person name="Macedo J."/>
            <person name="Alves-Ferreira M."/>
            <person name="Sachetto-Martins G."/>
            <person name="Coelho A."/>
            <person name="Santos E."/>
            <person name="Amaral G."/>
            <person name="Neves A."/>
            <person name="Pacheco A.B."/>
            <person name="Carvalho D."/>
            <person name="Lery L."/>
            <person name="Bisch P."/>
            <person name="Rossle S.C."/>
            <person name="Urmenyi T."/>
            <person name="Kruger W.V."/>
            <person name="Martins O."/>
            <person name="Baldani J.I."/>
            <person name="Ferreira P.C."/>
        </authorList>
    </citation>
    <scope>NUCLEOTIDE SEQUENCE [LARGE SCALE GENOMIC DNA]</scope>
    <source>
        <strain evidence="3">ATCC 49037 / DSM 5601 / CCUG 37298 / CIP 103539 / LMG 7603 / PAl5</strain>
    </source>
</reference>
<keyword evidence="3" id="KW-1185">Reference proteome</keyword>
<feature type="region of interest" description="Disordered" evidence="1">
    <location>
        <begin position="176"/>
        <end position="210"/>
    </location>
</feature>
<proteinExistence type="predicted"/>
<evidence type="ECO:0000313" key="3">
    <source>
        <dbReference type="Proteomes" id="UP000001176"/>
    </source>
</evidence>
<sequence>MALHIFRVVRHCLTDTEDSKMHFSRMIQAGTFVATLACGAAALPAQAQDTLRVVDARGHQVGILVPVPGIATTAEMPDIDMFEAVDRMMARNMALMEAVDRTLGSRLDGVLRAVPAVGHDLPKQSMSWQRFEAVSTGGPSACTQTITITSNGQAAPIVHVSRTGSKSCATLPAPMAVDDPGGQKTGSTALTPAVETRTEVPTNGRAGSAL</sequence>
<dbReference type="KEGG" id="gdi:GDI1542"/>
<evidence type="ECO:0000313" key="2">
    <source>
        <dbReference type="EMBL" id="CAP55485.1"/>
    </source>
</evidence>
<protein>
    <submittedName>
        <fullName evidence="2">Uncharacterized protein</fullName>
    </submittedName>
</protein>
<organism evidence="2 3">
    <name type="scientific">Gluconacetobacter diazotrophicus (strain ATCC 49037 / DSM 5601 / CCUG 37298 / CIP 103539 / LMG 7603 / PAl5)</name>
    <dbReference type="NCBI Taxonomy" id="272568"/>
    <lineage>
        <taxon>Bacteria</taxon>
        <taxon>Pseudomonadati</taxon>
        <taxon>Pseudomonadota</taxon>
        <taxon>Alphaproteobacteria</taxon>
        <taxon>Acetobacterales</taxon>
        <taxon>Acetobacteraceae</taxon>
        <taxon>Gluconacetobacter</taxon>
    </lineage>
</organism>
<evidence type="ECO:0000256" key="1">
    <source>
        <dbReference type="SAM" id="MobiDB-lite"/>
    </source>
</evidence>
<dbReference type="Proteomes" id="UP000001176">
    <property type="component" value="Chromosome"/>
</dbReference>
<name>A9HGD9_GLUDA</name>
<dbReference type="AlphaFoldDB" id="A9HGD9"/>